<evidence type="ECO:0000256" key="2">
    <source>
        <dbReference type="ARBA" id="ARBA00022801"/>
    </source>
</evidence>
<reference evidence="6" key="1">
    <citation type="submission" date="2020-08" db="EMBL/GenBank/DDBJ databases">
        <title>Multicomponent nature underlies the extraordinary mechanical properties of spider dragline silk.</title>
        <authorList>
            <person name="Kono N."/>
            <person name="Nakamura H."/>
            <person name="Mori M."/>
            <person name="Yoshida Y."/>
            <person name="Ohtoshi R."/>
            <person name="Malay A.D."/>
            <person name="Moran D.A.P."/>
            <person name="Tomita M."/>
            <person name="Numata K."/>
            <person name="Arakawa K."/>
        </authorList>
    </citation>
    <scope>NUCLEOTIDE SEQUENCE</scope>
</reference>
<keyword evidence="7" id="KW-1185">Reference proteome</keyword>
<sequence>MLEGNVLHSVVTNACVLGCGVILGYVVKSWLKSDAAMESIEGSTKESSEEEIFSDYVQGDQKLVLVVQNGLKMGKGKIAAQCAHASVMAYQHCALKNPKTLKMWLNTGQRKVVVKAESEQELMELTTKARRAGLIVSLVCDAGRTQIPSGSRTVLGVGPGQEQLIDQITGHLKLL</sequence>
<keyword evidence="5" id="KW-1133">Transmembrane helix</keyword>
<keyword evidence="5" id="KW-0812">Transmembrane</keyword>
<comment type="similarity">
    <text evidence="3">Belongs to the PTH2 family.</text>
</comment>
<dbReference type="PANTHER" id="PTHR12649">
    <property type="entry name" value="PEPTIDYL-TRNA HYDROLASE 2"/>
    <property type="match status" value="1"/>
</dbReference>
<dbReference type="Gene3D" id="3.40.1490.10">
    <property type="entry name" value="Bit1"/>
    <property type="match status" value="1"/>
</dbReference>
<keyword evidence="5" id="KW-0472">Membrane</keyword>
<evidence type="ECO:0000256" key="4">
    <source>
        <dbReference type="ARBA" id="ARBA00048707"/>
    </source>
</evidence>
<evidence type="ECO:0000256" key="3">
    <source>
        <dbReference type="ARBA" id="ARBA00038050"/>
    </source>
</evidence>
<keyword evidence="2 6" id="KW-0378">Hydrolase</keyword>
<gene>
    <name evidence="6" type="primary">PTRH2</name>
    <name evidence="6" type="ORF">TNIN_428261</name>
</gene>
<dbReference type="NCBIfam" id="TIGR00283">
    <property type="entry name" value="arch_pth2"/>
    <property type="match status" value="1"/>
</dbReference>
<dbReference type="SUPFAM" id="SSF102462">
    <property type="entry name" value="Peptidyl-tRNA hydrolase II"/>
    <property type="match status" value="1"/>
</dbReference>
<organism evidence="6 7">
    <name type="scientific">Trichonephila inaurata madagascariensis</name>
    <dbReference type="NCBI Taxonomy" id="2747483"/>
    <lineage>
        <taxon>Eukaryota</taxon>
        <taxon>Metazoa</taxon>
        <taxon>Ecdysozoa</taxon>
        <taxon>Arthropoda</taxon>
        <taxon>Chelicerata</taxon>
        <taxon>Arachnida</taxon>
        <taxon>Araneae</taxon>
        <taxon>Araneomorphae</taxon>
        <taxon>Entelegynae</taxon>
        <taxon>Araneoidea</taxon>
        <taxon>Nephilidae</taxon>
        <taxon>Trichonephila</taxon>
        <taxon>Trichonephila inaurata</taxon>
    </lineage>
</organism>
<protein>
    <recommendedName>
        <fullName evidence="1">peptidyl-tRNA hydrolase</fullName>
        <ecNumber evidence="1">3.1.1.29</ecNumber>
    </recommendedName>
</protein>
<evidence type="ECO:0000313" key="7">
    <source>
        <dbReference type="Proteomes" id="UP000886998"/>
    </source>
</evidence>
<dbReference type="Proteomes" id="UP000886998">
    <property type="component" value="Unassembled WGS sequence"/>
</dbReference>
<evidence type="ECO:0000256" key="5">
    <source>
        <dbReference type="SAM" id="Phobius"/>
    </source>
</evidence>
<proteinExistence type="inferred from homology"/>
<dbReference type="EMBL" id="BMAV01015287">
    <property type="protein sequence ID" value="GFY64529.1"/>
    <property type="molecule type" value="Genomic_DNA"/>
</dbReference>
<comment type="caution">
    <text evidence="6">The sequence shown here is derived from an EMBL/GenBank/DDBJ whole genome shotgun (WGS) entry which is preliminary data.</text>
</comment>
<dbReference type="InterPro" id="IPR002833">
    <property type="entry name" value="PTH2"/>
</dbReference>
<name>A0A8X6Y7S0_9ARAC</name>
<dbReference type="GO" id="GO:0004045">
    <property type="term" value="F:peptidyl-tRNA hydrolase activity"/>
    <property type="evidence" value="ECO:0007669"/>
    <property type="project" value="UniProtKB-EC"/>
</dbReference>
<dbReference type="Pfam" id="PF01981">
    <property type="entry name" value="PTH2"/>
    <property type="match status" value="1"/>
</dbReference>
<dbReference type="CDD" id="cd02430">
    <property type="entry name" value="PTH2"/>
    <property type="match status" value="1"/>
</dbReference>
<comment type="catalytic activity">
    <reaction evidence="4">
        <text>an N-acyl-L-alpha-aminoacyl-tRNA + H2O = an N-acyl-L-amino acid + a tRNA + H(+)</text>
        <dbReference type="Rhea" id="RHEA:54448"/>
        <dbReference type="Rhea" id="RHEA-COMP:10123"/>
        <dbReference type="Rhea" id="RHEA-COMP:13883"/>
        <dbReference type="ChEBI" id="CHEBI:15377"/>
        <dbReference type="ChEBI" id="CHEBI:15378"/>
        <dbReference type="ChEBI" id="CHEBI:59874"/>
        <dbReference type="ChEBI" id="CHEBI:78442"/>
        <dbReference type="ChEBI" id="CHEBI:138191"/>
        <dbReference type="EC" id="3.1.1.29"/>
    </reaction>
</comment>
<dbReference type="InterPro" id="IPR023476">
    <property type="entry name" value="Pep_tRNA_hydro_II_dom_sf"/>
</dbReference>
<feature type="transmembrane region" description="Helical" evidence="5">
    <location>
        <begin position="6"/>
        <end position="27"/>
    </location>
</feature>
<dbReference type="NCBIfam" id="NF003314">
    <property type="entry name" value="PRK04322.1"/>
    <property type="match status" value="1"/>
</dbReference>
<dbReference type="FunFam" id="3.40.1490.10:FF:000001">
    <property type="entry name" value="Peptidyl-tRNA hydrolase 2"/>
    <property type="match status" value="1"/>
</dbReference>
<dbReference type="OrthoDB" id="1733656at2759"/>
<dbReference type="AlphaFoldDB" id="A0A8X6Y7S0"/>
<evidence type="ECO:0000256" key="1">
    <source>
        <dbReference type="ARBA" id="ARBA00013260"/>
    </source>
</evidence>
<evidence type="ECO:0000313" key="6">
    <source>
        <dbReference type="EMBL" id="GFY64529.1"/>
    </source>
</evidence>
<dbReference type="GO" id="GO:0005829">
    <property type="term" value="C:cytosol"/>
    <property type="evidence" value="ECO:0007669"/>
    <property type="project" value="TreeGrafter"/>
</dbReference>
<accession>A0A8X6Y7S0</accession>
<dbReference type="EC" id="3.1.1.29" evidence="1"/>
<dbReference type="PANTHER" id="PTHR12649:SF11">
    <property type="entry name" value="PEPTIDYL-TRNA HYDROLASE 2, MITOCHONDRIAL"/>
    <property type="match status" value="1"/>
</dbReference>